<reference evidence="1" key="1">
    <citation type="submission" date="2021-01" db="EMBL/GenBank/DDBJ databases">
        <authorList>
            <person name="Corre E."/>
            <person name="Pelletier E."/>
            <person name="Niang G."/>
            <person name="Scheremetjew M."/>
            <person name="Finn R."/>
            <person name="Kale V."/>
            <person name="Holt S."/>
            <person name="Cochrane G."/>
            <person name="Meng A."/>
            <person name="Brown T."/>
            <person name="Cohen L."/>
        </authorList>
    </citation>
    <scope>NUCLEOTIDE SEQUENCE</scope>
    <source>
        <strain evidence="1">CCMP3105</strain>
    </source>
</reference>
<gene>
    <name evidence="1" type="ORF">AMON00008_LOCUS57269</name>
</gene>
<name>A0A7S4VXP5_9DINO</name>
<dbReference type="AlphaFoldDB" id="A0A7S4VXP5"/>
<dbReference type="EMBL" id="HBNR01080208">
    <property type="protein sequence ID" value="CAE4657098.1"/>
    <property type="molecule type" value="Transcribed_RNA"/>
</dbReference>
<proteinExistence type="predicted"/>
<accession>A0A7S4VXP5</accession>
<sequence>MAPINIFNFLQARQRGEARTRLRETQLTFLRLRERWALPHAAPHGSQTVKDIVPLGDDAFCLVSTGGRADAYAATPGTIGSPRWLTSLAIFQGERVRMAAHLVSSCGLLTIFSVQGAAYRGRLFARVLDVPAVLKGETRTRNCGSLSDVSVPAGGFIEFDDQNHCVWASDGQRLRCWDARSFQERFALGPWAAQDVPNVRFTRGLAGLMRPCLDGALQISLYDARDGRWLTQTEVKLRPPDVDFVFLELINECVLMKRRSCEVVVVGLKSSASHVIRGTSAWEPDNFLFLPSRHLLLALFRETLEIWSCSSPEFCCRLGTIRQVPDVRDSRFSVDEALGALLVVRRRFARRRAAPAAAAAGDEEDEELALLDLLRFGGTRAALRGACEDLGGGVGRVLFSAARGHLLLLGRSGGLTAYSTS</sequence>
<organism evidence="1">
    <name type="scientific">Alexandrium monilatum</name>
    <dbReference type="NCBI Taxonomy" id="311494"/>
    <lineage>
        <taxon>Eukaryota</taxon>
        <taxon>Sar</taxon>
        <taxon>Alveolata</taxon>
        <taxon>Dinophyceae</taxon>
        <taxon>Gonyaulacales</taxon>
        <taxon>Pyrocystaceae</taxon>
        <taxon>Alexandrium</taxon>
    </lineage>
</organism>
<protein>
    <submittedName>
        <fullName evidence="1">Uncharacterized protein</fullName>
    </submittedName>
</protein>
<evidence type="ECO:0000313" key="1">
    <source>
        <dbReference type="EMBL" id="CAE4657098.1"/>
    </source>
</evidence>